<dbReference type="PANTHER" id="PTHR30483:SF6">
    <property type="entry name" value="PERIPLASMIC BINDING PROTEIN OF ABC TRANSPORTER FOR NATURAL AMINO ACIDS"/>
    <property type="match status" value="1"/>
</dbReference>
<accession>A0ABM8FTZ1</accession>
<gene>
    <name evidence="7" type="ORF">GCM10025863_17470</name>
</gene>
<keyword evidence="4" id="KW-0029">Amino-acid transport</keyword>
<proteinExistence type="inferred from homology"/>
<feature type="domain" description="Leucine-binding protein" evidence="6">
    <location>
        <begin position="45"/>
        <end position="370"/>
    </location>
</feature>
<feature type="signal peptide" evidence="5">
    <location>
        <begin position="1"/>
        <end position="35"/>
    </location>
</feature>
<reference evidence="8" key="1">
    <citation type="journal article" date="2019" name="Int. J. Syst. Evol. Microbiol.">
        <title>The Global Catalogue of Microorganisms (GCM) 10K type strain sequencing project: providing services to taxonomists for standard genome sequencing and annotation.</title>
        <authorList>
            <consortium name="The Broad Institute Genomics Platform"/>
            <consortium name="The Broad Institute Genome Sequencing Center for Infectious Disease"/>
            <person name="Wu L."/>
            <person name="Ma J."/>
        </authorList>
    </citation>
    <scope>NUCLEOTIDE SEQUENCE [LARGE SCALE GENOMIC DNA]</scope>
    <source>
        <strain evidence="8">NBRC 106310</strain>
    </source>
</reference>
<evidence type="ECO:0000259" key="6">
    <source>
        <dbReference type="Pfam" id="PF13458"/>
    </source>
</evidence>
<dbReference type="Pfam" id="PF13458">
    <property type="entry name" value="Peripla_BP_6"/>
    <property type="match status" value="1"/>
</dbReference>
<dbReference type="InterPro" id="IPR028082">
    <property type="entry name" value="Peripla_BP_I"/>
</dbReference>
<dbReference type="Gene3D" id="3.40.50.2300">
    <property type="match status" value="2"/>
</dbReference>
<evidence type="ECO:0000313" key="7">
    <source>
        <dbReference type="EMBL" id="BDZ39133.1"/>
    </source>
</evidence>
<evidence type="ECO:0000256" key="5">
    <source>
        <dbReference type="SAM" id="SignalP"/>
    </source>
</evidence>
<dbReference type="SUPFAM" id="SSF53822">
    <property type="entry name" value="Periplasmic binding protein-like I"/>
    <property type="match status" value="1"/>
</dbReference>
<dbReference type="EMBL" id="AP027728">
    <property type="protein sequence ID" value="BDZ39133.1"/>
    <property type="molecule type" value="Genomic_DNA"/>
</dbReference>
<evidence type="ECO:0000256" key="1">
    <source>
        <dbReference type="ARBA" id="ARBA00010062"/>
    </source>
</evidence>
<protein>
    <submittedName>
        <fullName evidence="7">ABC transporter substrate-binding protein</fullName>
    </submittedName>
</protein>
<dbReference type="Proteomes" id="UP001321543">
    <property type="component" value="Chromosome"/>
</dbReference>
<keyword evidence="2" id="KW-0813">Transport</keyword>
<feature type="chain" id="PRO_5046453296" evidence="5">
    <location>
        <begin position="36"/>
        <end position="392"/>
    </location>
</feature>
<keyword evidence="3 5" id="KW-0732">Signal</keyword>
<dbReference type="PRINTS" id="PR00337">
    <property type="entry name" value="LEUILEVALBP"/>
</dbReference>
<evidence type="ECO:0000313" key="8">
    <source>
        <dbReference type="Proteomes" id="UP001321543"/>
    </source>
</evidence>
<dbReference type="InterPro" id="IPR000709">
    <property type="entry name" value="Leu_Ile_Val-bd"/>
</dbReference>
<name>A0ABM8FTZ1_9MICO</name>
<sequence>MHPMETAMSSRRLITTLAGATALILALAGCSGPSAADEAESSDVIRLGVPLPETGDNAQYGEYFKQGYELKLAEINRAGGIDGRQVELVYEDSQSDPAQAASLAQKFIDDSSIVATFADFGTPAAAASSPLYQQAGLLQFLFTQSASDVTDPGDYIFATWVSQEYEAPRLAEFALEHGDEAAVFYHDTDWGLNTYGFFNTGAEDAGLDQVYTTAYDPQGKDFRPLLLAAAKATPDVIVIIGYAADGALITAQARELGLEQPIVGISSIYNQQFIELAGDAAEGVETLSYFTPENPDKTVQKFIADFSDAYDVAVPSDFAIRAYDALSILAEAIEAAAADGDITRESVRDALAAGSDFDTILYGPVTFNEKRRVDDAQQYPLVVRDGAFVLRD</sequence>
<dbReference type="CDD" id="cd06349">
    <property type="entry name" value="PBP1_ABC_HAAT-like"/>
    <property type="match status" value="1"/>
</dbReference>
<evidence type="ECO:0000256" key="4">
    <source>
        <dbReference type="ARBA" id="ARBA00022970"/>
    </source>
</evidence>
<dbReference type="InterPro" id="IPR028081">
    <property type="entry name" value="Leu-bd"/>
</dbReference>
<evidence type="ECO:0000256" key="3">
    <source>
        <dbReference type="ARBA" id="ARBA00022729"/>
    </source>
</evidence>
<evidence type="ECO:0000256" key="2">
    <source>
        <dbReference type="ARBA" id="ARBA00022448"/>
    </source>
</evidence>
<dbReference type="InterPro" id="IPR051010">
    <property type="entry name" value="BCAA_transport"/>
</dbReference>
<comment type="similarity">
    <text evidence="1">Belongs to the leucine-binding protein family.</text>
</comment>
<dbReference type="PANTHER" id="PTHR30483">
    <property type="entry name" value="LEUCINE-SPECIFIC-BINDING PROTEIN"/>
    <property type="match status" value="1"/>
</dbReference>
<organism evidence="7 8">
    <name type="scientific">Microbacterium suwonense</name>
    <dbReference type="NCBI Taxonomy" id="683047"/>
    <lineage>
        <taxon>Bacteria</taxon>
        <taxon>Bacillati</taxon>
        <taxon>Actinomycetota</taxon>
        <taxon>Actinomycetes</taxon>
        <taxon>Micrococcales</taxon>
        <taxon>Microbacteriaceae</taxon>
        <taxon>Microbacterium</taxon>
    </lineage>
</organism>
<keyword evidence="8" id="KW-1185">Reference proteome</keyword>